<dbReference type="GeneID" id="31360935"/>
<dbReference type="RefSeq" id="XP_020433580.1">
    <property type="nucleotide sequence ID" value="XM_020576331.1"/>
</dbReference>
<dbReference type="InterPro" id="IPR036770">
    <property type="entry name" value="Ankyrin_rpt-contain_sf"/>
</dbReference>
<dbReference type="Proteomes" id="UP000001396">
    <property type="component" value="Unassembled WGS sequence"/>
</dbReference>
<dbReference type="InterPro" id="IPR002110">
    <property type="entry name" value="Ankyrin_rpt"/>
</dbReference>
<gene>
    <name evidence="1" type="ORF">PPL_05450</name>
</gene>
<dbReference type="Pfam" id="PF12796">
    <property type="entry name" value="Ank_2"/>
    <property type="match status" value="1"/>
</dbReference>
<dbReference type="Gene3D" id="1.25.40.20">
    <property type="entry name" value="Ankyrin repeat-containing domain"/>
    <property type="match status" value="3"/>
</dbReference>
<dbReference type="PANTHER" id="PTHR46586">
    <property type="entry name" value="ANKYRIN REPEAT-CONTAINING PROTEIN"/>
    <property type="match status" value="1"/>
</dbReference>
<dbReference type="EMBL" id="ADBJ01000025">
    <property type="protein sequence ID" value="EFA81462.1"/>
    <property type="molecule type" value="Genomic_DNA"/>
</dbReference>
<protein>
    <recommendedName>
        <fullName evidence="3">Ankyrin repeat protein</fullName>
    </recommendedName>
</protein>
<evidence type="ECO:0000313" key="2">
    <source>
        <dbReference type="Proteomes" id="UP000001396"/>
    </source>
</evidence>
<name>D3BA75_HETP5</name>
<dbReference type="AlphaFoldDB" id="D3BA75"/>
<dbReference type="InterPro" id="IPR052050">
    <property type="entry name" value="SecEffector_AnkRepeat"/>
</dbReference>
<proteinExistence type="predicted"/>
<evidence type="ECO:0008006" key="3">
    <source>
        <dbReference type="Google" id="ProtNLM"/>
    </source>
</evidence>
<reference evidence="1 2" key="1">
    <citation type="journal article" date="2011" name="Genome Res.">
        <title>Phylogeny-wide analysis of social amoeba genomes highlights ancient origins for complex intercellular communication.</title>
        <authorList>
            <person name="Heidel A.J."/>
            <person name="Lawal H.M."/>
            <person name="Felder M."/>
            <person name="Schilde C."/>
            <person name="Helps N.R."/>
            <person name="Tunggal B."/>
            <person name="Rivero F."/>
            <person name="John U."/>
            <person name="Schleicher M."/>
            <person name="Eichinger L."/>
            <person name="Platzer M."/>
            <person name="Noegel A.A."/>
            <person name="Schaap P."/>
            <person name="Gloeckner G."/>
        </authorList>
    </citation>
    <scope>NUCLEOTIDE SEQUENCE [LARGE SCALE GENOMIC DNA]</scope>
    <source>
        <strain evidence="2">ATCC 26659 / Pp 5 / PN500</strain>
    </source>
</reference>
<dbReference type="STRING" id="670386.D3BA75"/>
<keyword evidence="2" id="KW-1185">Reference proteome</keyword>
<dbReference type="SUPFAM" id="SSF48403">
    <property type="entry name" value="Ankyrin repeat"/>
    <property type="match status" value="2"/>
</dbReference>
<dbReference type="PANTHER" id="PTHR46586:SF3">
    <property type="entry name" value="ANKYRIN REPEAT-CONTAINING PROTEIN"/>
    <property type="match status" value="1"/>
</dbReference>
<evidence type="ECO:0000313" key="1">
    <source>
        <dbReference type="EMBL" id="EFA81462.1"/>
    </source>
</evidence>
<organism evidence="1 2">
    <name type="scientific">Heterostelium pallidum (strain ATCC 26659 / Pp 5 / PN500)</name>
    <name type="common">Cellular slime mold</name>
    <name type="synonym">Polysphondylium pallidum</name>
    <dbReference type="NCBI Taxonomy" id="670386"/>
    <lineage>
        <taxon>Eukaryota</taxon>
        <taxon>Amoebozoa</taxon>
        <taxon>Evosea</taxon>
        <taxon>Eumycetozoa</taxon>
        <taxon>Dictyostelia</taxon>
        <taxon>Acytosteliales</taxon>
        <taxon>Acytosteliaceae</taxon>
        <taxon>Heterostelium</taxon>
    </lineage>
</organism>
<comment type="caution">
    <text evidence="1">The sequence shown here is derived from an EMBL/GenBank/DDBJ whole genome shotgun (WGS) entry which is preliminary data.</text>
</comment>
<dbReference type="Pfam" id="PF13637">
    <property type="entry name" value="Ank_4"/>
    <property type="match status" value="1"/>
</dbReference>
<dbReference type="InParanoid" id="D3BA75"/>
<accession>D3BA75</accession>
<sequence length="712" mass="80878">MEMEYPSLCPACEGCCRHFHTLADQSIILYCEECDAIWTNPEDISVEKMSSMEADDLRDNDQMLHWSTTAEVNNSLWAGNIVFGHVKKIHHNLLMKYEGKDFKRERFSWDQVCVSPEILAGNGYYQLLEEYLEELDPSNLEFELHVNQVNRLKKYYILKNSVIGGHLHIVQYMIEQYKVDSGVLIGTVATAKKEDLMYFASKYGWIDIIVYLLGLTDEDSLPIRWNFNRAIGVAPLSNNFDLLKLLVNRARGKAAFDTYSVYESAARVARIDMLEWLDTTNRSAERHRSNLYQQAIATNNLEILEYFKSKNDRHTDDKYKLYDTAALYGSLAILNWLKLNNIGEVSRMAYSNAAYKDFVEIIHWLYTNTTVQYSSYALENAIIGGSLESLIFLKKHLVKESAQVSNFIDLATEYSNLEIVKWLYENHTDVHSNTIDKAASCGSLEIVEWLDENTTKGCTTLAMDMASANGHLDIVKYLHVNRTEGATFQAMNAAASVGNLEVVRWLNENRTEGCTTQAFVLAAQNGHLDVIRYLHYNRTEGGTLSTIDNAAYGGHLNVISWISEARRKDECSTLAMSNAALNGHLKLVRWLHNNRTEGCKSKSMDKAAEAGFLDIVKWLHYNRTEGCSKAAIDKASQNGHIETVKWLHYNRTEGCTKFAIDSASIAGHLQVVKFLSKNRTEGCSSNARKNAERNGHLEVALFLKTNRSECFY</sequence>